<dbReference type="Pfam" id="PF01381">
    <property type="entry name" value="HTH_3"/>
    <property type="match status" value="1"/>
</dbReference>
<dbReference type="SMART" id="SM00530">
    <property type="entry name" value="HTH_XRE"/>
    <property type="match status" value="1"/>
</dbReference>
<proteinExistence type="predicted"/>
<dbReference type="EMBL" id="CP030926">
    <property type="protein sequence ID" value="AXN37032.1"/>
    <property type="molecule type" value="Genomic_DNA"/>
</dbReference>
<evidence type="ECO:0000313" key="3">
    <source>
        <dbReference type="EMBL" id="AXN37032.1"/>
    </source>
</evidence>
<evidence type="ECO:0000256" key="1">
    <source>
        <dbReference type="PROSITE-ProRule" id="PRU00339"/>
    </source>
</evidence>
<dbReference type="SMART" id="SM00028">
    <property type="entry name" value="TPR"/>
    <property type="match status" value="2"/>
</dbReference>
<evidence type="ECO:0000313" key="4">
    <source>
        <dbReference type="Proteomes" id="UP000260457"/>
    </source>
</evidence>
<dbReference type="InterPro" id="IPR001387">
    <property type="entry name" value="Cro/C1-type_HTH"/>
</dbReference>
<sequence>MKIEVGSVINELRIKQSLTREELAKDICEPITLLDYERSISSPTIDELGLLADKLKVDLSYFFTTKNEPIYNYIETIKLLINRYKRTRNYEAIYEIVQKEMATAPEKSISFYQFLKWHEGMSFFYLFKNKQMAIDLLNEAIQITMGKRVILHQQEIEVLNSIGIIHFKTKDYDEAIIIFNEALEFIENIPHVNQEGTILVKIIHGLAQTLTELHCYQESLNYTLKGINICNSIESLYLFAELHFLTGKNLIHLQQQNEGLQYLNHSRTIFSIQKNEEYVQIVDHELERILQSILVLN</sequence>
<feature type="domain" description="HTH cro/C1-type" evidence="2">
    <location>
        <begin position="9"/>
        <end position="62"/>
    </location>
</feature>
<dbReference type="InterPro" id="IPR019734">
    <property type="entry name" value="TPR_rpt"/>
</dbReference>
<keyword evidence="1" id="KW-0802">TPR repeat</keyword>
<name>A0ABN5N1Y8_9BACI</name>
<dbReference type="Pfam" id="PF18768">
    <property type="entry name" value="RNPP_C"/>
    <property type="match status" value="1"/>
</dbReference>
<dbReference type="InterPro" id="IPR053163">
    <property type="entry name" value="HTH-type_regulator_Rgg"/>
</dbReference>
<dbReference type="InterPro" id="IPR010982">
    <property type="entry name" value="Lambda_DNA-bd_dom_sf"/>
</dbReference>
<dbReference type="InterPro" id="IPR011990">
    <property type="entry name" value="TPR-like_helical_dom_sf"/>
</dbReference>
<evidence type="ECO:0000259" key="2">
    <source>
        <dbReference type="PROSITE" id="PS50943"/>
    </source>
</evidence>
<dbReference type="CDD" id="cd00093">
    <property type="entry name" value="HTH_XRE"/>
    <property type="match status" value="1"/>
</dbReference>
<dbReference type="PROSITE" id="PS50005">
    <property type="entry name" value="TPR"/>
    <property type="match status" value="1"/>
</dbReference>
<accession>A0ABN5N1Y8</accession>
<reference evidence="3 4" key="1">
    <citation type="submission" date="2018-07" db="EMBL/GenBank/DDBJ databases">
        <title>The molecular basis for the intramolecular migration of carboxyl group in the catabolism of para-hydroxybenzoate via gentisate.</title>
        <authorList>
            <person name="Zhao H."/>
            <person name="Xu Y."/>
            <person name="Lin S."/>
            <person name="Spain J.C."/>
            <person name="Zhou N.-Y."/>
        </authorList>
    </citation>
    <scope>NUCLEOTIDE SEQUENCE [LARGE SCALE GENOMIC DNA]</scope>
    <source>
        <strain evidence="3 4">PHB-7a</strain>
    </source>
</reference>
<dbReference type="Gene3D" id="1.25.40.10">
    <property type="entry name" value="Tetratricopeptide repeat domain"/>
    <property type="match status" value="1"/>
</dbReference>
<dbReference type="PANTHER" id="PTHR37038:SF14">
    <property type="entry name" value="TRANSCRIPTIONAL ACTIVATOR"/>
    <property type="match status" value="1"/>
</dbReference>
<gene>
    <name evidence="3" type="ORF">DTO10_00595</name>
</gene>
<keyword evidence="4" id="KW-1185">Reference proteome</keyword>
<protein>
    <submittedName>
        <fullName evidence="3">Helix-turn-helix domain-containing protein</fullName>
    </submittedName>
</protein>
<dbReference type="PROSITE" id="PS50943">
    <property type="entry name" value="HTH_CROC1"/>
    <property type="match status" value="1"/>
</dbReference>
<dbReference type="PANTHER" id="PTHR37038">
    <property type="entry name" value="TRANSCRIPTIONAL REGULATOR-RELATED"/>
    <property type="match status" value="1"/>
</dbReference>
<dbReference type="SUPFAM" id="SSF47413">
    <property type="entry name" value="lambda repressor-like DNA-binding domains"/>
    <property type="match status" value="1"/>
</dbReference>
<dbReference type="InterPro" id="IPR041315">
    <property type="entry name" value="PlcR_TPR"/>
</dbReference>
<dbReference type="Proteomes" id="UP000260457">
    <property type="component" value="Chromosome"/>
</dbReference>
<dbReference type="SUPFAM" id="SSF48452">
    <property type="entry name" value="TPR-like"/>
    <property type="match status" value="2"/>
</dbReference>
<feature type="repeat" description="TPR" evidence="1">
    <location>
        <begin position="156"/>
        <end position="189"/>
    </location>
</feature>
<organism evidence="3 4">
    <name type="scientific">Peribacillus butanolivorans</name>
    <dbReference type="NCBI Taxonomy" id="421767"/>
    <lineage>
        <taxon>Bacteria</taxon>
        <taxon>Bacillati</taxon>
        <taxon>Bacillota</taxon>
        <taxon>Bacilli</taxon>
        <taxon>Bacillales</taxon>
        <taxon>Bacillaceae</taxon>
        <taxon>Peribacillus</taxon>
    </lineage>
</organism>
<dbReference type="RefSeq" id="WP_116820584.1">
    <property type="nucleotide sequence ID" value="NZ_CP030926.1"/>
</dbReference>